<dbReference type="AlphaFoldDB" id="A0A2R6RZF9"/>
<protein>
    <submittedName>
        <fullName evidence="8">Uncharacterized protein</fullName>
    </submittedName>
</protein>
<organism evidence="8 9">
    <name type="scientific">Hermanssonia centrifuga</name>
    <dbReference type="NCBI Taxonomy" id="98765"/>
    <lineage>
        <taxon>Eukaryota</taxon>
        <taxon>Fungi</taxon>
        <taxon>Dikarya</taxon>
        <taxon>Basidiomycota</taxon>
        <taxon>Agaricomycotina</taxon>
        <taxon>Agaricomycetes</taxon>
        <taxon>Polyporales</taxon>
        <taxon>Meruliaceae</taxon>
        <taxon>Hermanssonia</taxon>
    </lineage>
</organism>
<evidence type="ECO:0000259" key="6">
    <source>
        <dbReference type="Pfam" id="PF07393"/>
    </source>
</evidence>
<evidence type="ECO:0000256" key="1">
    <source>
        <dbReference type="ARBA" id="ARBA00006572"/>
    </source>
</evidence>
<evidence type="ECO:0000256" key="2">
    <source>
        <dbReference type="ARBA" id="ARBA00022448"/>
    </source>
</evidence>
<dbReference type="Proteomes" id="UP000186601">
    <property type="component" value="Unassembled WGS sequence"/>
</dbReference>
<feature type="domain" description="Exocyst complex component Sec10-like alpha-helical bundle" evidence="6">
    <location>
        <begin position="173"/>
        <end position="812"/>
    </location>
</feature>
<comment type="similarity">
    <text evidence="1">Belongs to the SEC10 family.</text>
</comment>
<gene>
    <name evidence="8" type="ORF">PHLCEN_2v1566</name>
</gene>
<evidence type="ECO:0000256" key="4">
    <source>
        <dbReference type="ARBA" id="ARBA00023054"/>
    </source>
</evidence>
<reference evidence="8 9" key="1">
    <citation type="submission" date="2018-02" db="EMBL/GenBank/DDBJ databases">
        <title>Genome sequence of the basidiomycete white-rot fungus Phlebia centrifuga.</title>
        <authorList>
            <person name="Granchi Z."/>
            <person name="Peng M."/>
            <person name="de Vries R.P."/>
            <person name="Hilden K."/>
            <person name="Makela M.R."/>
            <person name="Grigoriev I."/>
            <person name="Riley R."/>
        </authorList>
    </citation>
    <scope>NUCLEOTIDE SEQUENCE [LARGE SCALE GENOMIC DNA]</scope>
    <source>
        <strain evidence="8 9">FBCC195</strain>
    </source>
</reference>
<evidence type="ECO:0000256" key="5">
    <source>
        <dbReference type="SAM" id="Coils"/>
    </source>
</evidence>
<evidence type="ECO:0000313" key="8">
    <source>
        <dbReference type="EMBL" id="PSS35411.1"/>
    </source>
</evidence>
<dbReference type="InterPro" id="IPR009976">
    <property type="entry name" value="Sec10-like"/>
</dbReference>
<keyword evidence="4 5" id="KW-0175">Coiled coil</keyword>
<dbReference type="OrthoDB" id="125856at2759"/>
<feature type="coiled-coil region" evidence="5">
    <location>
        <begin position="54"/>
        <end position="95"/>
    </location>
</feature>
<dbReference type="GO" id="GO:0000145">
    <property type="term" value="C:exocyst"/>
    <property type="evidence" value="ECO:0007669"/>
    <property type="project" value="TreeGrafter"/>
</dbReference>
<dbReference type="InterPro" id="IPR048625">
    <property type="entry name" value="Sec10_N"/>
</dbReference>
<dbReference type="GO" id="GO:0006893">
    <property type="term" value="P:Golgi to plasma membrane transport"/>
    <property type="evidence" value="ECO:0007669"/>
    <property type="project" value="TreeGrafter"/>
</dbReference>
<feature type="domain" description="Exocyst complex component Sec10 N-terminal" evidence="7">
    <location>
        <begin position="50"/>
        <end position="162"/>
    </location>
</feature>
<evidence type="ECO:0000259" key="7">
    <source>
        <dbReference type="Pfam" id="PF20667"/>
    </source>
</evidence>
<dbReference type="PANTHER" id="PTHR12100">
    <property type="entry name" value="SEC10"/>
    <property type="match status" value="1"/>
</dbReference>
<keyword evidence="9" id="KW-1185">Reference proteome</keyword>
<dbReference type="InterPro" id="IPR048627">
    <property type="entry name" value="Sec10_HB"/>
</dbReference>
<comment type="caution">
    <text evidence="8">The sequence shown here is derived from an EMBL/GenBank/DDBJ whole genome shotgun (WGS) entry which is preliminary data.</text>
</comment>
<accession>A0A2R6RZF9</accession>
<dbReference type="Pfam" id="PF20667">
    <property type="entry name" value="Sec10_N"/>
    <property type="match status" value="1"/>
</dbReference>
<dbReference type="PANTHER" id="PTHR12100:SF0">
    <property type="entry name" value="EXOCYST COMPLEX COMPONENT 5"/>
    <property type="match status" value="1"/>
</dbReference>
<keyword evidence="3" id="KW-0268">Exocytosis</keyword>
<name>A0A2R6RZF9_9APHY</name>
<dbReference type="EMBL" id="MLYV02000126">
    <property type="protein sequence ID" value="PSS35411.1"/>
    <property type="molecule type" value="Genomic_DNA"/>
</dbReference>
<evidence type="ECO:0000256" key="3">
    <source>
        <dbReference type="ARBA" id="ARBA00022483"/>
    </source>
</evidence>
<evidence type="ECO:0000313" key="9">
    <source>
        <dbReference type="Proteomes" id="UP000186601"/>
    </source>
</evidence>
<dbReference type="Pfam" id="PF07393">
    <property type="entry name" value="Sec10_HB"/>
    <property type="match status" value="1"/>
</dbReference>
<sequence length="883" mass="98619">MDMYQELDPAVQQHLSLESFEGKFDVKEFVAGISERLISQSKASSGPFDPKPFIRTLEAAVDQLITQRKDVQARTEQMEKSVKVAEREYSKKMAELNRGFEAVGQSFGGMESKMNEVGRTAIRIGEELESVHHQRQRAQAAYDLIDFYNQFSRDDNARLDALKKEGKEGRRQLAVLLRRLGTVAKEVDLPNADKTRENIDKYCEKFEKDMLHLFDRAYRRGDPKMMHHCAQTLLDFNGGASCVQVYVNQHDFFINRVREGSGNQDEEIWDNLPDPDAPLPTTESRLAELFQEIRTTVGQEVQIVQAVFPNPAYVMQVFLQRVFAQSIQQQLEQLVSRGTSLSDLAFLRILQMVHQQTSLLVEDLKSYELPSIIPRSPIDRTDFNQSLNAAASGAVAATTTAVTISAMLETAMEELFVPYTEGQRYLERESKSLSELYASFLTNFTRYHERTHKGGKSSLFDRMVNQLSTAAAAGSAGGASTTSAQAAAAILRYGGLSASAERNKEKANEEPVREEDGQLHIAIAEIMLKWHAEAVGRCVELSSSSDVPKHIFALLRVLAAAIGSAYIETAIETAQTRVESADPKAEPSLQPLTVLHSIDLICHLWQQYVNMALLPLASTSVTIRREMVVFNNQTVSRLEGAANHVMQKLTDSIITWLSVHLSKQKRSDFKPRNDDLSFARVNTEPCVACCETLEKVRDAAKENLSGKNLEVFLTEIGVAFHGLLLEHLKKFPVSATGGLMLAKDIKSYQDTISSFGIPSLLERFEFIRQLGNVFLVRPDILKSYITEGYLGRIDSSLLRPYLAQRSDWGQAEKGFNDSTGVEDGPEGKGLRDRFGMGRLSMIMKDLEPLRDQLPPMSMPSLPAGMSMPNLSMSTRAFTSNQGS</sequence>
<dbReference type="GO" id="GO:0006887">
    <property type="term" value="P:exocytosis"/>
    <property type="evidence" value="ECO:0007669"/>
    <property type="project" value="UniProtKB-KW"/>
</dbReference>
<dbReference type="STRING" id="98765.A0A2R6RZF9"/>
<keyword evidence="2" id="KW-0813">Transport</keyword>
<proteinExistence type="inferred from homology"/>